<dbReference type="PANTHER" id="PTHR46082:SF6">
    <property type="entry name" value="AAA+ ATPASE DOMAIN-CONTAINING PROTEIN-RELATED"/>
    <property type="match status" value="1"/>
</dbReference>
<dbReference type="EMBL" id="JAATEJ010000004">
    <property type="protein sequence ID" value="NJP43371.1"/>
    <property type="molecule type" value="Genomic_DNA"/>
</dbReference>
<dbReference type="PANTHER" id="PTHR46082">
    <property type="entry name" value="ATP/GTP-BINDING PROTEIN-RELATED"/>
    <property type="match status" value="1"/>
</dbReference>
<dbReference type="Pfam" id="PF05729">
    <property type="entry name" value="NACHT"/>
    <property type="match status" value="1"/>
</dbReference>
<dbReference type="Pfam" id="PF13374">
    <property type="entry name" value="TPR_10"/>
    <property type="match status" value="1"/>
</dbReference>
<proteinExistence type="predicted"/>
<dbReference type="SUPFAM" id="SSF48452">
    <property type="entry name" value="TPR-like"/>
    <property type="match status" value="1"/>
</dbReference>
<dbReference type="Gene3D" id="1.25.40.10">
    <property type="entry name" value="Tetratricopeptide repeat domain"/>
    <property type="match status" value="3"/>
</dbReference>
<evidence type="ECO:0000259" key="2">
    <source>
        <dbReference type="Pfam" id="PF05729"/>
    </source>
</evidence>
<name>A0ABX0ZJA3_9ACTN</name>
<dbReference type="Proteomes" id="UP000734511">
    <property type="component" value="Unassembled WGS sequence"/>
</dbReference>
<reference evidence="3 4" key="1">
    <citation type="submission" date="2020-03" db="EMBL/GenBank/DDBJ databases">
        <title>WGS of actinomycetes isolated from Thailand.</title>
        <authorList>
            <person name="Thawai C."/>
        </authorList>
    </citation>
    <scope>NUCLEOTIDE SEQUENCE [LARGE SCALE GENOMIC DNA]</scope>
    <source>
        <strain evidence="3 4">PRB2-1</strain>
    </source>
</reference>
<gene>
    <name evidence="3" type="ORF">HCN08_08140</name>
</gene>
<evidence type="ECO:0000313" key="3">
    <source>
        <dbReference type="EMBL" id="NJP43371.1"/>
    </source>
</evidence>
<keyword evidence="4" id="KW-1185">Reference proteome</keyword>
<dbReference type="InterPro" id="IPR053137">
    <property type="entry name" value="NLR-like"/>
</dbReference>
<feature type="domain" description="NACHT" evidence="2">
    <location>
        <begin position="62"/>
        <end position="223"/>
    </location>
</feature>
<sequence length="897" mass="96095">MRASHNSVAFHQAQTVNYYQALAPSAPVSLPHRMGSVPELTPHALKREVRHLAATALGSPPLVLTGTSGVGKSQLAATFAESAWKRGDLRLLLWVDARSSEAIRIAYARAAHELYGHVYPDPADGARAFFNWLLPAGGTEPRHWLVVLDGVTDPADLDGLWPPGSPDGRVLITSHRRDFTGTSNPVVVPVRGFTREEIRGYLQRALRHRPLGAPDEDEIARRIQRAGSAARFVESAADEIARTGIPLDTYLDALAGGTPYDPSSAAKPVWQSVEAADRTAPEGLALSVLQLVAEFGATAVPEQVLLSDTGRQVLAELRLFACPETDGQAVTADEVRATLRVLEGRNLLDSDRVGTFRTVQAEARVLQAIRAVRGDGSDPDLARGAADALVAAWPEVEPGRAEMRLLQDCADALLFSASSALRRHDGIHPLLFRTGNSAGSWGELVDAEGYFRHAVHGLGDGLGDDHPDVPKARAQAARWRGARGDDFGAAAELAELLPAQEAALGAQHPDVLTTRHHLAWCRLNATSWDAREPLAALAEVLGDRVGVLGPDHPDTLATVSTLVAAMINSRNGVSAGPEVMEVATRLFGFENALRDRDFDGVRFAEALHKEMRRVLGPGHPDTLLAQRALASAHILADDLATAATVLTAAVDEAERSIGPDHPVTLRCRVLAVLVEDALGAEASQTYEELDDLATTQCRILGADHPHSLETGEALLPYISDDELRLEVPELLGDLAGVQAQTEEVFGTDHRRTRGLLRHIADAQARVGATVAAMMTLSDLVARGTRVVGAAHRDTLRDRSTLARLRGEAGDVVGALIDLAAVLSDQQRALGGDHEDVLTTRHHLAVFRGLAGDPDGAHADLTRLLADRERVSGPDDPATEQAREVAEHWRTEAEEAAG</sequence>
<protein>
    <recommendedName>
        <fullName evidence="2">NACHT domain-containing protein</fullName>
    </recommendedName>
</protein>
<feature type="compositionally biased region" description="Basic and acidic residues" evidence="1">
    <location>
        <begin position="880"/>
        <end position="897"/>
    </location>
</feature>
<dbReference type="RefSeq" id="WP_167982228.1">
    <property type="nucleotide sequence ID" value="NZ_JAATEJ010000004.1"/>
</dbReference>
<dbReference type="InterPro" id="IPR007111">
    <property type="entry name" value="NACHT_NTPase"/>
</dbReference>
<dbReference type="Gene3D" id="3.40.50.300">
    <property type="entry name" value="P-loop containing nucleotide triphosphate hydrolases"/>
    <property type="match status" value="1"/>
</dbReference>
<accession>A0ABX0ZJA3</accession>
<dbReference type="InterPro" id="IPR027417">
    <property type="entry name" value="P-loop_NTPase"/>
</dbReference>
<comment type="caution">
    <text evidence="3">The sequence shown here is derived from an EMBL/GenBank/DDBJ whole genome shotgun (WGS) entry which is preliminary data.</text>
</comment>
<evidence type="ECO:0000256" key="1">
    <source>
        <dbReference type="SAM" id="MobiDB-lite"/>
    </source>
</evidence>
<feature type="region of interest" description="Disordered" evidence="1">
    <location>
        <begin position="868"/>
        <end position="897"/>
    </location>
</feature>
<dbReference type="InterPro" id="IPR011990">
    <property type="entry name" value="TPR-like_helical_dom_sf"/>
</dbReference>
<evidence type="ECO:0000313" key="4">
    <source>
        <dbReference type="Proteomes" id="UP000734511"/>
    </source>
</evidence>
<organism evidence="3 4">
    <name type="scientific">Actinacidiphila epipremni</name>
    <dbReference type="NCBI Taxonomy" id="2053013"/>
    <lineage>
        <taxon>Bacteria</taxon>
        <taxon>Bacillati</taxon>
        <taxon>Actinomycetota</taxon>
        <taxon>Actinomycetes</taxon>
        <taxon>Kitasatosporales</taxon>
        <taxon>Streptomycetaceae</taxon>
        <taxon>Actinacidiphila</taxon>
    </lineage>
</organism>
<dbReference type="SUPFAM" id="SSF52540">
    <property type="entry name" value="P-loop containing nucleoside triphosphate hydrolases"/>
    <property type="match status" value="1"/>
</dbReference>